<proteinExistence type="predicted"/>
<accession>A0ACB8BYX9</accession>
<dbReference type="Proteomes" id="UP000790709">
    <property type="component" value="Unassembled WGS sequence"/>
</dbReference>
<name>A0ACB8BYX9_9AGAM</name>
<gene>
    <name evidence="1" type="ORF">BV22DRAFT_42769</name>
</gene>
<sequence length="150" mass="16971">MRRLRVSLYFGKPQVLTRAVASSTLTVPTPNDPLSVGLRRPRYVAGSVPVGVRHAEGSVGAARIPVARKLHRERVFPVRAHRIKKWHRCYRPHMYHLRSIMDLWYEGDNVQTLPSTCISTDFPQRALTGGHSTGWWPRPCAVDATTYSKA</sequence>
<reference evidence="1" key="1">
    <citation type="journal article" date="2021" name="New Phytol.">
        <title>Evolutionary innovations through gain and loss of genes in the ectomycorrhizal Boletales.</title>
        <authorList>
            <person name="Wu G."/>
            <person name="Miyauchi S."/>
            <person name="Morin E."/>
            <person name="Kuo A."/>
            <person name="Drula E."/>
            <person name="Varga T."/>
            <person name="Kohler A."/>
            <person name="Feng B."/>
            <person name="Cao Y."/>
            <person name="Lipzen A."/>
            <person name="Daum C."/>
            <person name="Hundley H."/>
            <person name="Pangilinan J."/>
            <person name="Johnson J."/>
            <person name="Barry K."/>
            <person name="LaButti K."/>
            <person name="Ng V."/>
            <person name="Ahrendt S."/>
            <person name="Min B."/>
            <person name="Choi I.G."/>
            <person name="Park H."/>
            <person name="Plett J.M."/>
            <person name="Magnuson J."/>
            <person name="Spatafora J.W."/>
            <person name="Nagy L.G."/>
            <person name="Henrissat B."/>
            <person name="Grigoriev I.V."/>
            <person name="Yang Z.L."/>
            <person name="Xu J."/>
            <person name="Martin F.M."/>
        </authorList>
    </citation>
    <scope>NUCLEOTIDE SEQUENCE</scope>
    <source>
        <strain evidence="1">KUC20120723A-06</strain>
    </source>
</reference>
<organism evidence="1 2">
    <name type="scientific">Leucogyrophana mollusca</name>
    <dbReference type="NCBI Taxonomy" id="85980"/>
    <lineage>
        <taxon>Eukaryota</taxon>
        <taxon>Fungi</taxon>
        <taxon>Dikarya</taxon>
        <taxon>Basidiomycota</taxon>
        <taxon>Agaricomycotina</taxon>
        <taxon>Agaricomycetes</taxon>
        <taxon>Agaricomycetidae</taxon>
        <taxon>Boletales</taxon>
        <taxon>Boletales incertae sedis</taxon>
        <taxon>Leucogyrophana</taxon>
    </lineage>
</organism>
<evidence type="ECO:0000313" key="2">
    <source>
        <dbReference type="Proteomes" id="UP000790709"/>
    </source>
</evidence>
<protein>
    <submittedName>
        <fullName evidence="1">Uncharacterized protein</fullName>
    </submittedName>
</protein>
<comment type="caution">
    <text evidence="1">The sequence shown here is derived from an EMBL/GenBank/DDBJ whole genome shotgun (WGS) entry which is preliminary data.</text>
</comment>
<dbReference type="EMBL" id="MU266329">
    <property type="protein sequence ID" value="KAH7930900.1"/>
    <property type="molecule type" value="Genomic_DNA"/>
</dbReference>
<evidence type="ECO:0000313" key="1">
    <source>
        <dbReference type="EMBL" id="KAH7930900.1"/>
    </source>
</evidence>
<keyword evidence="2" id="KW-1185">Reference proteome</keyword>